<dbReference type="SUPFAM" id="SSF53474">
    <property type="entry name" value="alpha/beta-Hydrolases"/>
    <property type="match status" value="2"/>
</dbReference>
<evidence type="ECO:0000313" key="2">
    <source>
        <dbReference type="EMBL" id="MFA9477506.1"/>
    </source>
</evidence>
<keyword evidence="2" id="KW-0378">Hydrolase</keyword>
<dbReference type="PANTHER" id="PTHR22946">
    <property type="entry name" value="DIENELACTONE HYDROLASE DOMAIN-CONTAINING PROTEIN-RELATED"/>
    <property type="match status" value="1"/>
</dbReference>
<reference evidence="2 3" key="1">
    <citation type="submission" date="2024-08" db="EMBL/GenBank/DDBJ databases">
        <title>Whole-genome sequencing of halo(alkali)philic microorganisms from hypersaline lakes.</title>
        <authorList>
            <person name="Sorokin D.Y."/>
            <person name="Merkel A.Y."/>
            <person name="Messina E."/>
            <person name="Yakimov M."/>
        </authorList>
    </citation>
    <scope>NUCLEOTIDE SEQUENCE [LARGE SCALE GENOMIC DNA]</scope>
    <source>
        <strain evidence="2 3">AB-hyl4</strain>
    </source>
</reference>
<gene>
    <name evidence="2" type="ORF">ACERK3_04275</name>
</gene>
<feature type="domain" description="Dienelactone hydrolase" evidence="1">
    <location>
        <begin position="94"/>
        <end position="234"/>
    </location>
</feature>
<protein>
    <submittedName>
        <fullName evidence="2">Alpha/beta hydrolase family protein</fullName>
        <ecNumber evidence="2">3.4.-.-</ecNumber>
    </submittedName>
</protein>
<dbReference type="Gene3D" id="3.40.50.1820">
    <property type="entry name" value="alpha/beta hydrolase"/>
    <property type="match status" value="2"/>
</dbReference>
<dbReference type="EC" id="3.4.-.-" evidence="2"/>
<dbReference type="PANTHER" id="PTHR22946:SF8">
    <property type="entry name" value="ACETYL XYLAN ESTERASE DOMAIN-CONTAINING PROTEIN"/>
    <property type="match status" value="1"/>
</dbReference>
<dbReference type="InterPro" id="IPR002925">
    <property type="entry name" value="Dienelactn_hydro"/>
</dbReference>
<dbReference type="InterPro" id="IPR029058">
    <property type="entry name" value="AB_hydrolase_fold"/>
</dbReference>
<comment type="caution">
    <text evidence="2">The sequence shown here is derived from an EMBL/GenBank/DDBJ whole genome shotgun (WGS) entry which is preliminary data.</text>
</comment>
<name>A0ABV4U414_9BACT</name>
<dbReference type="EMBL" id="JBGUBD010000002">
    <property type="protein sequence ID" value="MFA9477506.1"/>
    <property type="molecule type" value="Genomic_DNA"/>
</dbReference>
<sequence length="673" mass="75806">MMMPEHTLPSMVQDHYVARVRELAKRRQETLASLRTRADAERYRDGVLRKLRRCFGRLPKRTPLNAKVRDVLTRDGYTIEKLTFHARPGLIVTANLYRPEGTGPFPVVLSPCGHAATGKAAGNYQAYSRTLAHMGYMVLIYDPLSQGERLQYPVQQPALPQAAPTHEHNMSGKQMSLVGEFFGMWRAWDGIRALDYLLARPEADRSRVGITGNSGGGTLSSYISALDHRFTMAAPSCFITRFIHNLENELPTDAEQVPPQILSLGLDMGDFLIARAPRPVLLLGQEQDFFDRRGLESTYNEVRRFYKLLRAGDRVQLHIGPGTHGYQSDARKAMYRFFNKTAKVNAPARELDRPLETVEALHATPNGQVHRLPDNRLVHSFIRDAGKALAAQRGRVGEAALKRLLPRQLDLSSRKGIPHYRTLQPQQPSPAKPYGVRWNFAIETEPDIRAMLHTWEPTEPDGTRPPMLAHPPADREAMLYLPHVSSLQDVANGQVPAPPDRLLTLDVRGIGQSMAMTANDGDFFAPYGSDYMYAAHGQMLDQSYLGLRVHDVLASLDLLAHRGAKRVHLVGRGIGAILATFAGCLHPLVKQVTLKHALLSYHELTQRPAFRWPLSALPADALHHFDLPDCYRLLHRRKQLRLIEPWDGDFEPWSRDDLTNHLKSLDLPTRLVR</sequence>
<dbReference type="Pfam" id="PF01738">
    <property type="entry name" value="DLH"/>
    <property type="match status" value="1"/>
</dbReference>
<accession>A0ABV4U414</accession>
<dbReference type="Proteomes" id="UP001575105">
    <property type="component" value="Unassembled WGS sequence"/>
</dbReference>
<proteinExistence type="predicted"/>
<dbReference type="InterPro" id="IPR050261">
    <property type="entry name" value="FrsA_esterase"/>
</dbReference>
<organism evidence="2 3">
    <name type="scientific">Natronomicrosphaera hydrolytica</name>
    <dbReference type="NCBI Taxonomy" id="3242702"/>
    <lineage>
        <taxon>Bacteria</taxon>
        <taxon>Pseudomonadati</taxon>
        <taxon>Planctomycetota</taxon>
        <taxon>Phycisphaerae</taxon>
        <taxon>Phycisphaerales</taxon>
        <taxon>Phycisphaeraceae</taxon>
        <taxon>Natronomicrosphaera</taxon>
    </lineage>
</organism>
<keyword evidence="3" id="KW-1185">Reference proteome</keyword>
<evidence type="ECO:0000259" key="1">
    <source>
        <dbReference type="Pfam" id="PF01738"/>
    </source>
</evidence>
<evidence type="ECO:0000313" key="3">
    <source>
        <dbReference type="Proteomes" id="UP001575105"/>
    </source>
</evidence>
<dbReference type="RefSeq" id="WP_425344428.1">
    <property type="nucleotide sequence ID" value="NZ_JBGUBD010000002.1"/>
</dbReference>
<dbReference type="GO" id="GO:0016787">
    <property type="term" value="F:hydrolase activity"/>
    <property type="evidence" value="ECO:0007669"/>
    <property type="project" value="UniProtKB-KW"/>
</dbReference>